<name>A0A914P502_9BILA</name>
<evidence type="ECO:0000313" key="3">
    <source>
        <dbReference type="WBParaSite" id="PDA_v2.g12412.t1"/>
    </source>
</evidence>
<feature type="region of interest" description="Disordered" evidence="1">
    <location>
        <begin position="408"/>
        <end position="461"/>
    </location>
</feature>
<evidence type="ECO:0000256" key="1">
    <source>
        <dbReference type="SAM" id="MobiDB-lite"/>
    </source>
</evidence>
<protein>
    <submittedName>
        <fullName evidence="3">Uncharacterized protein</fullName>
    </submittedName>
</protein>
<sequence>MASDSQLTNPPELTRASPVIQIETDLLSESSAFSVSHSQTTLIGRKVKRGDYEYGYGSNNKKRNKVVVFEDNRDFVRVYNYSNGEWYCNGCFLINDQKLCGYFKKNFFHPPSHHLCEPINRQEYVEDQQRIKEIISRNLATSKASKSPTHENLNDTVEEIQASQNSTATEESSTTPRLNRIVDLFNFEYSFNELAERKKRITIYEVDRKYVRQYKITENEMWYCINCQTACIKKSDDDKVEIYGDHQCDPILASEYKVSDKLLLEKSNALKNGSKNASSAMPKSSNVASSSNGSSSKQGASKQIADTNLSSSNNISSLRKLEFYEWMFKSNDRSHIIVFENDKKQYAREYKFNMDSNQVECIRCLKANPSKSCIGERNPIDFSLMVPVAENHNCVAFRVIENDKQLPKKTANKRKISNKENEPSIVKKSKSAVANVEESAEHENNENSPSEQTCNDILAPPSEVASNISTVQSDLASAANSNVIVKNQE</sequence>
<reference evidence="3" key="1">
    <citation type="submission" date="2022-11" db="UniProtKB">
        <authorList>
            <consortium name="WormBaseParasite"/>
        </authorList>
    </citation>
    <scope>IDENTIFICATION</scope>
</reference>
<dbReference type="AlphaFoldDB" id="A0A914P502"/>
<proteinExistence type="predicted"/>
<evidence type="ECO:0000313" key="2">
    <source>
        <dbReference type="Proteomes" id="UP000887578"/>
    </source>
</evidence>
<organism evidence="2 3">
    <name type="scientific">Panagrolaimus davidi</name>
    <dbReference type="NCBI Taxonomy" id="227884"/>
    <lineage>
        <taxon>Eukaryota</taxon>
        <taxon>Metazoa</taxon>
        <taxon>Ecdysozoa</taxon>
        <taxon>Nematoda</taxon>
        <taxon>Chromadorea</taxon>
        <taxon>Rhabditida</taxon>
        <taxon>Tylenchina</taxon>
        <taxon>Panagrolaimomorpha</taxon>
        <taxon>Panagrolaimoidea</taxon>
        <taxon>Panagrolaimidae</taxon>
        <taxon>Panagrolaimus</taxon>
    </lineage>
</organism>
<dbReference type="Proteomes" id="UP000887578">
    <property type="component" value="Unplaced"/>
</dbReference>
<accession>A0A914P502</accession>
<keyword evidence="2" id="KW-1185">Reference proteome</keyword>
<feature type="region of interest" description="Disordered" evidence="1">
    <location>
        <begin position="273"/>
        <end position="305"/>
    </location>
</feature>
<feature type="compositionally biased region" description="Low complexity" evidence="1">
    <location>
        <begin position="278"/>
        <end position="305"/>
    </location>
</feature>
<dbReference type="WBParaSite" id="PDA_v2.g12412.t1">
    <property type="protein sequence ID" value="PDA_v2.g12412.t1"/>
    <property type="gene ID" value="PDA_v2.g12412"/>
</dbReference>